<dbReference type="EMBL" id="FYEH01000002">
    <property type="protein sequence ID" value="SNB61378.1"/>
    <property type="molecule type" value="Genomic_DNA"/>
</dbReference>
<feature type="binding site" evidence="4">
    <location>
        <position position="221"/>
    </location>
    <ligand>
        <name>Mg(2+)</name>
        <dbReference type="ChEBI" id="CHEBI:18420"/>
        <label>1</label>
        <note>catalytic</note>
    </ligand>
</feature>
<keyword evidence="2 4" id="KW-0479">Metal-binding</keyword>
<protein>
    <submittedName>
        <fullName evidence="5">3'(2'),5'-bisphosphate nucleotidase</fullName>
    </submittedName>
</protein>
<dbReference type="GO" id="GO:0006020">
    <property type="term" value="P:inositol metabolic process"/>
    <property type="evidence" value="ECO:0007669"/>
    <property type="project" value="TreeGrafter"/>
</dbReference>
<dbReference type="AlphaFoldDB" id="A0A212QPQ7"/>
<comment type="cofactor">
    <cofactor evidence="4">
        <name>Mg(2+)</name>
        <dbReference type="ChEBI" id="CHEBI:18420"/>
    </cofactor>
</comment>
<dbReference type="Proteomes" id="UP000197065">
    <property type="component" value="Unassembled WGS sequence"/>
</dbReference>
<dbReference type="GO" id="GO:0007165">
    <property type="term" value="P:signal transduction"/>
    <property type="evidence" value="ECO:0007669"/>
    <property type="project" value="TreeGrafter"/>
</dbReference>
<dbReference type="GO" id="GO:0008934">
    <property type="term" value="F:inositol monophosphate 1-phosphatase activity"/>
    <property type="evidence" value="ECO:0007669"/>
    <property type="project" value="TreeGrafter"/>
</dbReference>
<accession>A0A212QPQ7</accession>
<dbReference type="GO" id="GO:0046872">
    <property type="term" value="F:metal ion binding"/>
    <property type="evidence" value="ECO:0007669"/>
    <property type="project" value="UniProtKB-KW"/>
</dbReference>
<dbReference type="PRINTS" id="PR00377">
    <property type="entry name" value="IMPHPHTASES"/>
</dbReference>
<keyword evidence="3 4" id="KW-0460">Magnesium</keyword>
<dbReference type="GO" id="GO:0046854">
    <property type="term" value="P:phosphatidylinositol phosphate biosynthetic process"/>
    <property type="evidence" value="ECO:0007669"/>
    <property type="project" value="InterPro"/>
</dbReference>
<evidence type="ECO:0000256" key="3">
    <source>
        <dbReference type="ARBA" id="ARBA00022842"/>
    </source>
</evidence>
<dbReference type="OrthoDB" id="9785695at2"/>
<evidence type="ECO:0000256" key="2">
    <source>
        <dbReference type="ARBA" id="ARBA00022723"/>
    </source>
</evidence>
<dbReference type="Pfam" id="PF00459">
    <property type="entry name" value="Inositol_P"/>
    <property type="match status" value="1"/>
</dbReference>
<proteinExistence type="inferred from homology"/>
<reference evidence="5 6" key="1">
    <citation type="submission" date="2017-06" db="EMBL/GenBank/DDBJ databases">
        <authorList>
            <person name="Kim H.J."/>
            <person name="Triplett B.A."/>
        </authorList>
    </citation>
    <scope>NUCLEOTIDE SEQUENCE [LARGE SCALE GENOMIC DNA]</scope>
    <source>
        <strain evidence="5 6">B29T1</strain>
    </source>
</reference>
<dbReference type="InterPro" id="IPR000760">
    <property type="entry name" value="Inositol_monophosphatase-like"/>
</dbReference>
<evidence type="ECO:0000313" key="5">
    <source>
        <dbReference type="EMBL" id="SNB61378.1"/>
    </source>
</evidence>
<feature type="binding site" evidence="4">
    <location>
        <position position="82"/>
    </location>
    <ligand>
        <name>Mg(2+)</name>
        <dbReference type="ChEBI" id="CHEBI:18420"/>
        <label>1</label>
        <note>catalytic</note>
    </ligand>
</feature>
<dbReference type="PROSITE" id="PS00630">
    <property type="entry name" value="IMP_2"/>
    <property type="match status" value="1"/>
</dbReference>
<evidence type="ECO:0000256" key="4">
    <source>
        <dbReference type="PIRSR" id="PIRSR600760-2"/>
    </source>
</evidence>
<evidence type="ECO:0000313" key="6">
    <source>
        <dbReference type="Proteomes" id="UP000197065"/>
    </source>
</evidence>
<dbReference type="SUPFAM" id="SSF56655">
    <property type="entry name" value="Carbohydrate phosphatase"/>
    <property type="match status" value="1"/>
</dbReference>
<gene>
    <name evidence="5" type="ORF">SAMN07250955_102209</name>
</gene>
<organism evidence="5 6">
    <name type="scientific">Arboricoccus pini</name>
    <dbReference type="NCBI Taxonomy" id="1963835"/>
    <lineage>
        <taxon>Bacteria</taxon>
        <taxon>Pseudomonadati</taxon>
        <taxon>Pseudomonadota</taxon>
        <taxon>Alphaproteobacteria</taxon>
        <taxon>Geminicoccales</taxon>
        <taxon>Geminicoccaceae</taxon>
        <taxon>Arboricoccus</taxon>
    </lineage>
</organism>
<dbReference type="InterPro" id="IPR020550">
    <property type="entry name" value="Inositol_monophosphatase_CS"/>
</dbReference>
<dbReference type="Gene3D" id="3.40.190.80">
    <property type="match status" value="1"/>
</dbReference>
<sequence>MVTIIDEGRDRSKDGVEINRVKDKARLAVQDAGRIAMTYFRQRFDHWEKSPGQIVTDADIAIDRFLHEALVDEANGDGWLSEETPDDHKRLDRRRVWVVDPIDGTRSFAAGLPEFTISVGLLVDGHPVLGFVFNPANGDFFEATAGQGAKLNGRPLHATWRQSLEGANIVVSSSENKSRHFADYMPGANLTTIGSLAYKLCLVAAGRYDGYLTWRRTHDWDIAAAVLVLEEAGGLISTPDGQPILLNRAEPWHEGLIAGGPALHQAVLDTTAKAYGHLRGHR</sequence>
<dbReference type="PANTHER" id="PTHR20854:SF4">
    <property type="entry name" value="INOSITOL-1-MONOPHOSPHATASE-RELATED"/>
    <property type="match status" value="1"/>
</dbReference>
<name>A0A212QPQ7_9PROT</name>
<keyword evidence="6" id="KW-1185">Reference proteome</keyword>
<dbReference type="Gene3D" id="3.30.540.10">
    <property type="entry name" value="Fructose-1,6-Bisphosphatase, subunit A, domain 1"/>
    <property type="match status" value="1"/>
</dbReference>
<feature type="binding site" evidence="4">
    <location>
        <position position="102"/>
    </location>
    <ligand>
        <name>Mg(2+)</name>
        <dbReference type="ChEBI" id="CHEBI:18420"/>
        <label>1</label>
        <note>catalytic</note>
    </ligand>
</feature>
<dbReference type="PANTHER" id="PTHR20854">
    <property type="entry name" value="INOSITOL MONOPHOSPHATASE"/>
    <property type="match status" value="1"/>
</dbReference>
<dbReference type="CDD" id="cd01638">
    <property type="entry name" value="CysQ"/>
    <property type="match status" value="1"/>
</dbReference>
<feature type="binding site" evidence="4">
    <location>
        <position position="103"/>
    </location>
    <ligand>
        <name>Mg(2+)</name>
        <dbReference type="ChEBI" id="CHEBI:18420"/>
        <label>1</label>
        <note>catalytic</note>
    </ligand>
</feature>
<feature type="binding site" evidence="4">
    <location>
        <position position="100"/>
    </location>
    <ligand>
        <name>Mg(2+)</name>
        <dbReference type="ChEBI" id="CHEBI:18420"/>
        <label>1</label>
        <note>catalytic</note>
    </ligand>
</feature>
<comment type="similarity">
    <text evidence="1">Belongs to the inositol monophosphatase superfamily.</text>
</comment>
<evidence type="ECO:0000256" key="1">
    <source>
        <dbReference type="ARBA" id="ARBA00009759"/>
    </source>
</evidence>